<proteinExistence type="predicted"/>
<dbReference type="EMBL" id="ASHM01027392">
    <property type="protein sequence ID" value="PNX74357.1"/>
    <property type="molecule type" value="Genomic_DNA"/>
</dbReference>
<name>A0A2K3L744_TRIPR</name>
<reference evidence="2 3" key="2">
    <citation type="journal article" date="2017" name="Front. Plant Sci.">
        <title>Gene Classification and Mining of Molecular Markers Useful in Red Clover (Trifolium pratense) Breeding.</title>
        <authorList>
            <person name="Istvanek J."/>
            <person name="Dluhosova J."/>
            <person name="Dluhos P."/>
            <person name="Patkova L."/>
            <person name="Nedelnik J."/>
            <person name="Repkova J."/>
        </authorList>
    </citation>
    <scope>NUCLEOTIDE SEQUENCE [LARGE SCALE GENOMIC DNA]</scope>
    <source>
        <strain evidence="3">cv. Tatra</strain>
        <tissue evidence="2">Young leaves</tissue>
    </source>
</reference>
<protein>
    <submittedName>
        <fullName evidence="2">Retrotransposon-related protein</fullName>
    </submittedName>
</protein>
<evidence type="ECO:0000313" key="3">
    <source>
        <dbReference type="Proteomes" id="UP000236291"/>
    </source>
</evidence>
<evidence type="ECO:0000313" key="2">
    <source>
        <dbReference type="EMBL" id="PNX74357.1"/>
    </source>
</evidence>
<dbReference type="Pfam" id="PF03732">
    <property type="entry name" value="Retrotrans_gag"/>
    <property type="match status" value="1"/>
</dbReference>
<gene>
    <name evidence="2" type="ORF">L195_g030275</name>
</gene>
<dbReference type="AlphaFoldDB" id="A0A2K3L744"/>
<feature type="domain" description="Retrotransposon gag" evidence="1">
    <location>
        <begin position="10"/>
        <end position="53"/>
    </location>
</feature>
<reference evidence="2 3" key="1">
    <citation type="journal article" date="2014" name="Am. J. Bot.">
        <title>Genome assembly and annotation for red clover (Trifolium pratense; Fabaceae).</title>
        <authorList>
            <person name="Istvanek J."/>
            <person name="Jaros M."/>
            <person name="Krenek A."/>
            <person name="Repkova J."/>
        </authorList>
    </citation>
    <scope>NUCLEOTIDE SEQUENCE [LARGE SCALE GENOMIC DNA]</scope>
    <source>
        <strain evidence="3">cv. Tatra</strain>
        <tissue evidence="2">Young leaves</tissue>
    </source>
</reference>
<dbReference type="InterPro" id="IPR005162">
    <property type="entry name" value="Retrotrans_gag_dom"/>
</dbReference>
<evidence type="ECO:0000259" key="1">
    <source>
        <dbReference type="Pfam" id="PF03732"/>
    </source>
</evidence>
<dbReference type="Proteomes" id="UP000236291">
    <property type="component" value="Unassembled WGS sequence"/>
</dbReference>
<sequence>MVVNGEGDVYEQLTELKQEGTVEEYIAEFEYLTAQIPKLPEKQFRGYFLHGLRNDIRGRVRSLVALGDLSHTKLLQVTRGVEKEVGGVNGSGFSRGSRSNSGSIRFAWHGS</sequence>
<comment type="caution">
    <text evidence="2">The sequence shown here is derived from an EMBL/GenBank/DDBJ whole genome shotgun (WGS) entry which is preliminary data.</text>
</comment>
<organism evidence="2 3">
    <name type="scientific">Trifolium pratense</name>
    <name type="common">Red clover</name>
    <dbReference type="NCBI Taxonomy" id="57577"/>
    <lineage>
        <taxon>Eukaryota</taxon>
        <taxon>Viridiplantae</taxon>
        <taxon>Streptophyta</taxon>
        <taxon>Embryophyta</taxon>
        <taxon>Tracheophyta</taxon>
        <taxon>Spermatophyta</taxon>
        <taxon>Magnoliopsida</taxon>
        <taxon>eudicotyledons</taxon>
        <taxon>Gunneridae</taxon>
        <taxon>Pentapetalae</taxon>
        <taxon>rosids</taxon>
        <taxon>fabids</taxon>
        <taxon>Fabales</taxon>
        <taxon>Fabaceae</taxon>
        <taxon>Papilionoideae</taxon>
        <taxon>50 kb inversion clade</taxon>
        <taxon>NPAAA clade</taxon>
        <taxon>Hologalegina</taxon>
        <taxon>IRL clade</taxon>
        <taxon>Trifolieae</taxon>
        <taxon>Trifolium</taxon>
    </lineage>
</organism>
<accession>A0A2K3L744</accession>